<keyword evidence="6 7" id="KW-0961">Cell wall biogenesis/degradation</keyword>
<accession>A0ABP3Y3R5</accession>
<evidence type="ECO:0000256" key="5">
    <source>
        <dbReference type="ARBA" id="ARBA00023239"/>
    </source>
</evidence>
<dbReference type="HAMAP" id="MF_02065">
    <property type="entry name" value="MltG"/>
    <property type="match status" value="1"/>
</dbReference>
<keyword evidence="1 7" id="KW-1003">Cell membrane</keyword>
<comment type="function">
    <text evidence="7">Functions as a peptidoglycan terminase that cleaves nascent peptidoglycan strands endolytically to terminate their elongation.</text>
</comment>
<evidence type="ECO:0000256" key="4">
    <source>
        <dbReference type="ARBA" id="ARBA00023136"/>
    </source>
</evidence>
<organism evidence="8 9">
    <name type="scientific">Wandonia haliotis</name>
    <dbReference type="NCBI Taxonomy" id="574963"/>
    <lineage>
        <taxon>Bacteria</taxon>
        <taxon>Pseudomonadati</taxon>
        <taxon>Bacteroidota</taxon>
        <taxon>Flavobacteriia</taxon>
        <taxon>Flavobacteriales</taxon>
        <taxon>Crocinitomicaceae</taxon>
        <taxon>Wandonia</taxon>
    </lineage>
</organism>
<evidence type="ECO:0000313" key="8">
    <source>
        <dbReference type="EMBL" id="GAA0875422.1"/>
    </source>
</evidence>
<keyword evidence="2 7" id="KW-0812">Transmembrane</keyword>
<comment type="caution">
    <text evidence="8">The sequence shown here is derived from an EMBL/GenBank/DDBJ whole genome shotgun (WGS) entry which is preliminary data.</text>
</comment>
<sequence length="354" mass="40210">MNRSKVIVLVVLVIVAVGGYIAYPYIKLFLAAQEKTINSSEKTIYVYPGTDLQGLKSQLKEEGIISEETSFDELSEYKGLTDSLVAAGKYVIEAAYPVKHLVYGFRLNALGNGNAEVEVDVTFNNCRDLYDVSGKVAQALVFDSSELVFYLTKPETVAFYGFRPSTFGSMFIPNTYKMFWDTPVESFVARMAEEFKSFWNEERARKAKLLGLSESQVVTLASIVYREQGIVSEEWATIAGLYLNRLKDNWKLESDPTFRYCWGRELDGVQRLTYKHRDIDCPYNTYKYTGLPPGPICIPPSGVVDAVLNAEKHNYYFMCAKPGGEYKHSFAHSYSDHLKNARVYQQWLSANKIR</sequence>
<reference evidence="9" key="1">
    <citation type="journal article" date="2019" name="Int. J. Syst. Evol. Microbiol.">
        <title>The Global Catalogue of Microorganisms (GCM) 10K type strain sequencing project: providing services to taxonomists for standard genome sequencing and annotation.</title>
        <authorList>
            <consortium name="The Broad Institute Genomics Platform"/>
            <consortium name="The Broad Institute Genome Sequencing Center for Infectious Disease"/>
            <person name="Wu L."/>
            <person name="Ma J."/>
        </authorList>
    </citation>
    <scope>NUCLEOTIDE SEQUENCE [LARGE SCALE GENOMIC DNA]</scope>
    <source>
        <strain evidence="9">JCM 16083</strain>
    </source>
</reference>
<evidence type="ECO:0000256" key="7">
    <source>
        <dbReference type="HAMAP-Rule" id="MF_02065"/>
    </source>
</evidence>
<keyword evidence="4 7" id="KW-0472">Membrane</keyword>
<feature type="site" description="Important for catalytic activity" evidence="7">
    <location>
        <position position="227"/>
    </location>
</feature>
<proteinExistence type="inferred from homology"/>
<dbReference type="EC" id="4.2.2.29" evidence="7"/>
<gene>
    <name evidence="7 8" type="primary">mltG</name>
    <name evidence="8" type="ORF">GCM10009118_18310</name>
</gene>
<keyword evidence="5 7" id="KW-0456">Lyase</keyword>
<dbReference type="NCBIfam" id="TIGR00247">
    <property type="entry name" value="endolytic transglycosylase MltG"/>
    <property type="match status" value="1"/>
</dbReference>
<evidence type="ECO:0000256" key="3">
    <source>
        <dbReference type="ARBA" id="ARBA00022989"/>
    </source>
</evidence>
<comment type="similarity">
    <text evidence="7">Belongs to the transglycosylase MltG family.</text>
</comment>
<comment type="catalytic activity">
    <reaction evidence="7">
        <text>a peptidoglycan chain = a peptidoglycan chain with N-acetyl-1,6-anhydromuramyl-[peptide] at the reducing end + a peptidoglycan chain with N-acetylglucosamine at the non-reducing end.</text>
        <dbReference type="EC" id="4.2.2.29"/>
    </reaction>
</comment>
<evidence type="ECO:0000256" key="1">
    <source>
        <dbReference type="ARBA" id="ARBA00022475"/>
    </source>
</evidence>
<protein>
    <recommendedName>
        <fullName evidence="7">Endolytic murein transglycosylase</fullName>
        <ecNumber evidence="7">4.2.2.29</ecNumber>
    </recommendedName>
    <alternativeName>
        <fullName evidence="7">Peptidoglycan lytic transglycosylase</fullName>
    </alternativeName>
    <alternativeName>
        <fullName evidence="7">Peptidoglycan polymerization terminase</fullName>
    </alternativeName>
</protein>
<dbReference type="InterPro" id="IPR003770">
    <property type="entry name" value="MLTG-like"/>
</dbReference>
<dbReference type="PANTHER" id="PTHR30518">
    <property type="entry name" value="ENDOLYTIC MUREIN TRANSGLYCOSYLASE"/>
    <property type="match status" value="1"/>
</dbReference>
<feature type="transmembrane region" description="Helical" evidence="7">
    <location>
        <begin position="6"/>
        <end position="26"/>
    </location>
</feature>
<evidence type="ECO:0000313" key="9">
    <source>
        <dbReference type="Proteomes" id="UP001501126"/>
    </source>
</evidence>
<dbReference type="EMBL" id="BAAAFH010000011">
    <property type="protein sequence ID" value="GAA0875422.1"/>
    <property type="molecule type" value="Genomic_DNA"/>
</dbReference>
<dbReference type="Proteomes" id="UP001501126">
    <property type="component" value="Unassembled WGS sequence"/>
</dbReference>
<dbReference type="Pfam" id="PF02618">
    <property type="entry name" value="YceG"/>
    <property type="match status" value="1"/>
</dbReference>
<evidence type="ECO:0000256" key="2">
    <source>
        <dbReference type="ARBA" id="ARBA00022692"/>
    </source>
</evidence>
<dbReference type="PANTHER" id="PTHR30518:SF2">
    <property type="entry name" value="ENDOLYTIC MUREIN TRANSGLYCOSYLASE"/>
    <property type="match status" value="1"/>
</dbReference>
<keyword evidence="9" id="KW-1185">Reference proteome</keyword>
<keyword evidence="3 7" id="KW-1133">Transmembrane helix</keyword>
<comment type="subcellular location">
    <subcellularLocation>
        <location evidence="7">Cell membrane</location>
        <topology evidence="7">Single-pass membrane protein</topology>
    </subcellularLocation>
</comment>
<dbReference type="RefSeq" id="WP_343786890.1">
    <property type="nucleotide sequence ID" value="NZ_BAAAFH010000011.1"/>
</dbReference>
<evidence type="ECO:0000256" key="6">
    <source>
        <dbReference type="ARBA" id="ARBA00023316"/>
    </source>
</evidence>
<dbReference type="Gene3D" id="3.30.160.60">
    <property type="entry name" value="Classic Zinc Finger"/>
    <property type="match status" value="1"/>
</dbReference>
<name>A0ABP3Y3R5_9FLAO</name>